<evidence type="ECO:0000313" key="1">
    <source>
        <dbReference type="EMBL" id="KAH7082346.1"/>
    </source>
</evidence>
<gene>
    <name evidence="1" type="ORF">FB567DRAFT_104716</name>
</gene>
<dbReference type="Gene3D" id="3.80.10.10">
    <property type="entry name" value="Ribonuclease Inhibitor"/>
    <property type="match status" value="1"/>
</dbReference>
<name>A0A8K0VWT0_9PLEO</name>
<comment type="caution">
    <text evidence="1">The sequence shown here is derived from an EMBL/GenBank/DDBJ whole genome shotgun (WGS) entry which is preliminary data.</text>
</comment>
<dbReference type="InterPro" id="IPR032675">
    <property type="entry name" value="LRR_dom_sf"/>
</dbReference>
<keyword evidence="2" id="KW-1185">Reference proteome</keyword>
<organism evidence="1 2">
    <name type="scientific">Paraphoma chrysanthemicola</name>
    <dbReference type="NCBI Taxonomy" id="798071"/>
    <lineage>
        <taxon>Eukaryota</taxon>
        <taxon>Fungi</taxon>
        <taxon>Dikarya</taxon>
        <taxon>Ascomycota</taxon>
        <taxon>Pezizomycotina</taxon>
        <taxon>Dothideomycetes</taxon>
        <taxon>Pleosporomycetidae</taxon>
        <taxon>Pleosporales</taxon>
        <taxon>Pleosporineae</taxon>
        <taxon>Phaeosphaeriaceae</taxon>
        <taxon>Paraphoma</taxon>
    </lineage>
</organism>
<dbReference type="AlphaFoldDB" id="A0A8K0VWT0"/>
<dbReference type="Proteomes" id="UP000813461">
    <property type="component" value="Unassembled WGS sequence"/>
</dbReference>
<dbReference type="OrthoDB" id="5279008at2759"/>
<accession>A0A8K0VWT0</accession>
<reference evidence="1" key="1">
    <citation type="journal article" date="2021" name="Nat. Commun.">
        <title>Genetic determinants of endophytism in the Arabidopsis root mycobiome.</title>
        <authorList>
            <person name="Mesny F."/>
            <person name="Miyauchi S."/>
            <person name="Thiergart T."/>
            <person name="Pickel B."/>
            <person name="Atanasova L."/>
            <person name="Karlsson M."/>
            <person name="Huettel B."/>
            <person name="Barry K.W."/>
            <person name="Haridas S."/>
            <person name="Chen C."/>
            <person name="Bauer D."/>
            <person name="Andreopoulos W."/>
            <person name="Pangilinan J."/>
            <person name="LaButti K."/>
            <person name="Riley R."/>
            <person name="Lipzen A."/>
            <person name="Clum A."/>
            <person name="Drula E."/>
            <person name="Henrissat B."/>
            <person name="Kohler A."/>
            <person name="Grigoriev I.V."/>
            <person name="Martin F.M."/>
            <person name="Hacquard S."/>
        </authorList>
    </citation>
    <scope>NUCLEOTIDE SEQUENCE</scope>
    <source>
        <strain evidence="1">MPI-SDFR-AT-0120</strain>
    </source>
</reference>
<dbReference type="EMBL" id="JAGMVJ010000014">
    <property type="protein sequence ID" value="KAH7082346.1"/>
    <property type="molecule type" value="Genomic_DNA"/>
</dbReference>
<evidence type="ECO:0000313" key="2">
    <source>
        <dbReference type="Proteomes" id="UP000813461"/>
    </source>
</evidence>
<sequence length="423" mass="47814">MTSFIERLPVEVFEILAIDLDLSGYQNLRLTSRQLHLLTLSTFGKRFISRLTSTLGSPSLDRLVNLSNHPYFCDVVTRLDIRLLTHRDYKLLANIAKVGIFPPPKRFPVVFVRHEHIRGESTLYDDVLSRKYPQCITERLTRALIGFGNLKTIRFRTQNKEPAGWLSDLPDGDQTFRTKCFQAVIDSILKSEIQLEEFGMSKRKRTKGISKSLHLHYPALQIPFSAHALLRQCFRDLSSLDLSVVTSHNGSVRVPGWENGLSHFIMCAPSLKSLALSLGRDEHISDYSAAIIHSLALSCHLPSLECLHLVNTALHEGDMMAILTRHRGSIRELILKNTRMLMGTWISFLTSLKEVEGLQCLRLALLEGLRSPVVFRKSKKAKPKITLDLAKSERPMREMLEDLVAAESGESGVLSVDVDGWLH</sequence>
<protein>
    <recommendedName>
        <fullName evidence="3">F-box domain-containing protein</fullName>
    </recommendedName>
</protein>
<proteinExistence type="predicted"/>
<evidence type="ECO:0008006" key="3">
    <source>
        <dbReference type="Google" id="ProtNLM"/>
    </source>
</evidence>